<dbReference type="AlphaFoldDB" id="A7EPT7"/>
<proteinExistence type="predicted"/>
<dbReference type="EMBL" id="CH476629">
    <property type="protein sequence ID" value="EDO04853.1"/>
    <property type="molecule type" value="Genomic_DNA"/>
</dbReference>
<name>A7EPT7_SCLS1</name>
<gene>
    <name evidence="1" type="ORF">SS1G_07336</name>
</gene>
<accession>A7EPT7</accession>
<dbReference type="RefSeq" id="XP_001591890.1">
    <property type="nucleotide sequence ID" value="XM_001591840.1"/>
</dbReference>
<protein>
    <submittedName>
        <fullName evidence="1">Uncharacterized protein</fullName>
    </submittedName>
</protein>
<dbReference type="Proteomes" id="UP000001312">
    <property type="component" value="Unassembled WGS sequence"/>
</dbReference>
<dbReference type="GeneID" id="5488032"/>
<evidence type="ECO:0000313" key="1">
    <source>
        <dbReference type="EMBL" id="EDO04853.1"/>
    </source>
</evidence>
<dbReference type="KEGG" id="ssl:SS1G_07336"/>
<reference evidence="2" key="1">
    <citation type="journal article" date="2011" name="PLoS Genet.">
        <title>Genomic analysis of the necrotrophic fungal pathogens Sclerotinia sclerotiorum and Botrytis cinerea.</title>
        <authorList>
            <person name="Amselem J."/>
            <person name="Cuomo C.A."/>
            <person name="van Kan J.A."/>
            <person name="Viaud M."/>
            <person name="Benito E.P."/>
            <person name="Couloux A."/>
            <person name="Coutinho P.M."/>
            <person name="de Vries R.P."/>
            <person name="Dyer P.S."/>
            <person name="Fillinger S."/>
            <person name="Fournier E."/>
            <person name="Gout L."/>
            <person name="Hahn M."/>
            <person name="Kohn L."/>
            <person name="Lapalu N."/>
            <person name="Plummer K.M."/>
            <person name="Pradier J.M."/>
            <person name="Quevillon E."/>
            <person name="Sharon A."/>
            <person name="Simon A."/>
            <person name="ten Have A."/>
            <person name="Tudzynski B."/>
            <person name="Tudzynski P."/>
            <person name="Wincker P."/>
            <person name="Andrew M."/>
            <person name="Anthouard V."/>
            <person name="Beever R.E."/>
            <person name="Beffa R."/>
            <person name="Benoit I."/>
            <person name="Bouzid O."/>
            <person name="Brault B."/>
            <person name="Chen Z."/>
            <person name="Choquer M."/>
            <person name="Collemare J."/>
            <person name="Cotton P."/>
            <person name="Danchin E.G."/>
            <person name="Da Silva C."/>
            <person name="Gautier A."/>
            <person name="Giraud C."/>
            <person name="Giraud T."/>
            <person name="Gonzalez C."/>
            <person name="Grossetete S."/>
            <person name="Guldener U."/>
            <person name="Henrissat B."/>
            <person name="Howlett B.J."/>
            <person name="Kodira C."/>
            <person name="Kretschmer M."/>
            <person name="Lappartient A."/>
            <person name="Leroch M."/>
            <person name="Levis C."/>
            <person name="Mauceli E."/>
            <person name="Neuveglise C."/>
            <person name="Oeser B."/>
            <person name="Pearson M."/>
            <person name="Poulain J."/>
            <person name="Poussereau N."/>
            <person name="Quesneville H."/>
            <person name="Rascle C."/>
            <person name="Schumacher J."/>
            <person name="Segurens B."/>
            <person name="Sexton A."/>
            <person name="Silva E."/>
            <person name="Sirven C."/>
            <person name="Soanes D.M."/>
            <person name="Talbot N.J."/>
            <person name="Templeton M."/>
            <person name="Yandava C."/>
            <person name="Yarden O."/>
            <person name="Zeng Q."/>
            <person name="Rollins J.A."/>
            <person name="Lebrun M.H."/>
            <person name="Dickman M."/>
        </authorList>
    </citation>
    <scope>NUCLEOTIDE SEQUENCE [LARGE SCALE GENOMIC DNA]</scope>
    <source>
        <strain evidence="2">ATCC 18683 / 1980 / Ss-1</strain>
    </source>
</reference>
<sequence>MGTPPSENPMIGYRLGEDEGVYEYRWLGNHFIVNNRYSSRIMEKHTSYS</sequence>
<dbReference type="HOGENOM" id="CLU_3143913_0_0_1"/>
<evidence type="ECO:0000313" key="2">
    <source>
        <dbReference type="Proteomes" id="UP000001312"/>
    </source>
</evidence>
<organism evidence="1 2">
    <name type="scientific">Sclerotinia sclerotiorum (strain ATCC 18683 / 1980 / Ss-1)</name>
    <name type="common">White mold</name>
    <name type="synonym">Whetzelinia sclerotiorum</name>
    <dbReference type="NCBI Taxonomy" id="665079"/>
    <lineage>
        <taxon>Eukaryota</taxon>
        <taxon>Fungi</taxon>
        <taxon>Dikarya</taxon>
        <taxon>Ascomycota</taxon>
        <taxon>Pezizomycotina</taxon>
        <taxon>Leotiomycetes</taxon>
        <taxon>Helotiales</taxon>
        <taxon>Sclerotiniaceae</taxon>
        <taxon>Sclerotinia</taxon>
    </lineage>
</organism>
<dbReference type="InParanoid" id="A7EPT7"/>
<keyword evidence="2" id="KW-1185">Reference proteome</keyword>